<keyword evidence="2" id="KW-1185">Reference proteome</keyword>
<dbReference type="EMBL" id="JANAKD010001417">
    <property type="protein sequence ID" value="KAJ3479669.1"/>
    <property type="molecule type" value="Genomic_DNA"/>
</dbReference>
<comment type="caution">
    <text evidence="1">The sequence shown here is derived from an EMBL/GenBank/DDBJ whole genome shotgun (WGS) entry which is preliminary data.</text>
</comment>
<name>A0ACC1QMP8_9HYPO</name>
<evidence type="ECO:0000313" key="1">
    <source>
        <dbReference type="EMBL" id="KAJ3479669.1"/>
    </source>
</evidence>
<accession>A0ACC1QMP8</accession>
<organism evidence="1 2">
    <name type="scientific">Lecanicillium saksenae</name>
    <dbReference type="NCBI Taxonomy" id="468837"/>
    <lineage>
        <taxon>Eukaryota</taxon>
        <taxon>Fungi</taxon>
        <taxon>Dikarya</taxon>
        <taxon>Ascomycota</taxon>
        <taxon>Pezizomycotina</taxon>
        <taxon>Sordariomycetes</taxon>
        <taxon>Hypocreomycetidae</taxon>
        <taxon>Hypocreales</taxon>
        <taxon>Cordycipitaceae</taxon>
        <taxon>Lecanicillium</taxon>
    </lineage>
</organism>
<dbReference type="Proteomes" id="UP001148737">
    <property type="component" value="Unassembled WGS sequence"/>
</dbReference>
<protein>
    <submittedName>
        <fullName evidence="1">Uncharacterized protein</fullName>
    </submittedName>
</protein>
<sequence length="217" mass="23860">MSQQQADELHMQAMPQSQPQQQTGPAQPQPTHNHIPSQGAAAEHHPPSYDQAQKAPAAGQPPAAMPQTQAPATVVPLTQLSDMPQWIDCPFCHKRTQTTVRKEGGNMQIIVGAVLCLVCVCLTCLPCLMHWFEDTDWHCSECKNKVAMRKNEGAIEVLGPARVVYSQYPQQQSMGNPQQQPPQAGPGPNVQQPIPQQQNHDIEAQSPRAQAQQPEKH</sequence>
<proteinExistence type="predicted"/>
<evidence type="ECO:0000313" key="2">
    <source>
        <dbReference type="Proteomes" id="UP001148737"/>
    </source>
</evidence>
<reference evidence="1" key="1">
    <citation type="submission" date="2022-07" db="EMBL/GenBank/DDBJ databases">
        <title>Genome Sequence of Lecanicillium saksenae.</title>
        <authorList>
            <person name="Buettner E."/>
        </authorList>
    </citation>
    <scope>NUCLEOTIDE SEQUENCE</scope>
    <source>
        <strain evidence="1">VT-O1</strain>
    </source>
</reference>
<gene>
    <name evidence="1" type="ORF">NLG97_g8263</name>
</gene>